<name>A0A4Y5FEA3_9CAUD</name>
<evidence type="ECO:0000313" key="2">
    <source>
        <dbReference type="Proteomes" id="UP000308874"/>
    </source>
</evidence>
<dbReference type="EMBL" id="MK504443">
    <property type="protein sequence ID" value="QBJ03369.1"/>
    <property type="molecule type" value="Genomic_DNA"/>
</dbReference>
<sequence length="173" mass="19970">MKKLIKKNEEISGVTLVFENCEIMTIPYKDLIWLQVKNITQGVVFNGLAGQTSCNLLAESLLLGIKNSFLKEYSRDEFWFDEEITTKDRLKENDITSISLIVNKKGVVEKKLSKLDKPDLNTISNTILEQGKTIDIYVPWEDSDDYVNFYQKYEEGTDGFIINIDKENLNEKD</sequence>
<accession>A0A4Y5FEA3</accession>
<proteinExistence type="predicted"/>
<organism evidence="1 2">
    <name type="scientific">Lactobacillus phage 521B</name>
    <dbReference type="NCBI Taxonomy" id="2510942"/>
    <lineage>
        <taxon>Viruses</taxon>
        <taxon>Duplodnaviria</taxon>
        <taxon>Heunggongvirae</taxon>
        <taxon>Uroviricota</taxon>
        <taxon>Caudoviricetes</taxon>
        <taxon>Herelleviridae</taxon>
        <taxon>Tybeckvirus</taxon>
        <taxon>Tybeckvirus tv521B</taxon>
    </lineage>
</organism>
<protein>
    <submittedName>
        <fullName evidence="1">Uncharacterized protein</fullName>
    </submittedName>
</protein>
<keyword evidence="2" id="KW-1185">Reference proteome</keyword>
<evidence type="ECO:0000313" key="1">
    <source>
        <dbReference type="EMBL" id="QBJ03369.1"/>
    </source>
</evidence>
<dbReference type="Proteomes" id="UP000308874">
    <property type="component" value="Segment"/>
</dbReference>
<gene>
    <name evidence="1" type="ORF">B521_0019</name>
</gene>
<reference evidence="1 2" key="1">
    <citation type="submission" date="2019-02" db="EMBL/GenBank/DDBJ databases">
        <title>Isolation of virulent Lactobacillus brevis phages.</title>
        <authorList>
            <person name="Feyereisen M."/>
            <person name="Mahony J."/>
            <person name="O'Sullivan T."/>
            <person name="van Sinderen D."/>
        </authorList>
    </citation>
    <scope>NUCLEOTIDE SEQUENCE [LARGE SCALE GENOMIC DNA]</scope>
</reference>